<dbReference type="RefSeq" id="XP_014183061.1">
    <property type="nucleotide sequence ID" value="XM_014327586.1"/>
</dbReference>
<accession>J5R9A9</accession>
<dbReference type="PANTHER" id="PTHR35561">
    <property type="entry name" value="RNA 2',3'-CYCLIC PHOSPHODIESTERASE"/>
    <property type="match status" value="1"/>
</dbReference>
<dbReference type="GO" id="GO:0008664">
    <property type="term" value="F:RNA 2',3'-cyclic 3'-phosphodiesterase activity"/>
    <property type="evidence" value="ECO:0007669"/>
    <property type="project" value="InterPro"/>
</dbReference>
<evidence type="ECO:0000313" key="3">
    <source>
        <dbReference type="Proteomes" id="UP000002748"/>
    </source>
</evidence>
<dbReference type="GO" id="GO:0004113">
    <property type="term" value="F:2',3'-cyclic-nucleotide 3'-phosphodiesterase activity"/>
    <property type="evidence" value="ECO:0007669"/>
    <property type="project" value="InterPro"/>
</dbReference>
<dbReference type="GeneID" id="25990862"/>
<dbReference type="Proteomes" id="UP000002748">
    <property type="component" value="Unassembled WGS sequence"/>
</dbReference>
<sequence>MSLRLFFAIDLPPSVRQAIDTWRVSRRFPGRPEPTPNLHITLVFLGSYPADRGSLDALYEVAARAPLRPFDIALDRATRWRNGILHLAPSRIPPELAELHKALNEGCAELGLKVDRRRFSPHVTLARECPPWRVKRPPGFAWKANKLTLFSSERGETGITYRPIREWDMTEAEVVSGHGQPSAPPNTVEVEST</sequence>
<dbReference type="InterPro" id="IPR004175">
    <property type="entry name" value="RNA_CPDase"/>
</dbReference>
<evidence type="ECO:0000313" key="2">
    <source>
        <dbReference type="EMBL" id="EJT51378.1"/>
    </source>
</evidence>
<dbReference type="KEGG" id="tasa:A1Q1_07350"/>
<name>J5R9A9_TRIAS</name>
<organism evidence="2 3">
    <name type="scientific">Trichosporon asahii var. asahii (strain ATCC 90039 / CBS 2479 / JCM 2466 / KCTC 7840 / NBRC 103889/ NCYC 2677 / UAMH 7654)</name>
    <name type="common">Yeast</name>
    <dbReference type="NCBI Taxonomy" id="1186058"/>
    <lineage>
        <taxon>Eukaryota</taxon>
        <taxon>Fungi</taxon>
        <taxon>Dikarya</taxon>
        <taxon>Basidiomycota</taxon>
        <taxon>Agaricomycotina</taxon>
        <taxon>Tremellomycetes</taxon>
        <taxon>Trichosporonales</taxon>
        <taxon>Trichosporonaceae</taxon>
        <taxon>Trichosporon</taxon>
    </lineage>
</organism>
<dbReference type="AlphaFoldDB" id="J5R9A9"/>
<gene>
    <name evidence="2" type="ORF">A1Q1_07350</name>
</gene>
<dbReference type="Pfam" id="PF13563">
    <property type="entry name" value="2_5_RNA_ligase2"/>
    <property type="match status" value="1"/>
</dbReference>
<reference evidence="2 3" key="1">
    <citation type="journal article" date="2012" name="Eukaryot. Cell">
        <title>Draft genome sequence of CBS 2479, the standard type strain of Trichosporon asahii.</title>
        <authorList>
            <person name="Yang R.Y."/>
            <person name="Li H.T."/>
            <person name="Zhu H."/>
            <person name="Zhou G.P."/>
            <person name="Wang M."/>
            <person name="Wang L."/>
        </authorList>
    </citation>
    <scope>NUCLEOTIDE SEQUENCE [LARGE SCALE GENOMIC DNA]</scope>
    <source>
        <strain evidence="3">ATCC 90039 / CBS 2479 / JCM 2466 / KCTC 7840 / NCYC 2677 / UAMH 7654</strain>
    </source>
</reference>
<dbReference type="PANTHER" id="PTHR35561:SF1">
    <property type="entry name" value="RNA 2',3'-CYCLIC PHOSPHODIESTERASE"/>
    <property type="match status" value="1"/>
</dbReference>
<dbReference type="EMBL" id="ALBS01000057">
    <property type="protein sequence ID" value="EJT51378.1"/>
    <property type="molecule type" value="Genomic_DNA"/>
</dbReference>
<dbReference type="VEuPathDB" id="FungiDB:A1Q1_07350"/>
<dbReference type="InterPro" id="IPR009097">
    <property type="entry name" value="Cyclic_Pdiesterase"/>
</dbReference>
<dbReference type="HOGENOM" id="CLU_081251_2_1_1"/>
<evidence type="ECO:0000256" key="1">
    <source>
        <dbReference type="ARBA" id="ARBA00022801"/>
    </source>
</evidence>
<dbReference type="SUPFAM" id="SSF55144">
    <property type="entry name" value="LigT-like"/>
    <property type="match status" value="1"/>
</dbReference>
<dbReference type="HAMAP" id="MF_01940">
    <property type="entry name" value="RNA_CPDase"/>
    <property type="match status" value="1"/>
</dbReference>
<dbReference type="NCBIfam" id="TIGR02258">
    <property type="entry name" value="2_5_ligase"/>
    <property type="match status" value="1"/>
</dbReference>
<keyword evidence="2" id="KW-0436">Ligase</keyword>
<dbReference type="GO" id="GO:0016874">
    <property type="term" value="F:ligase activity"/>
    <property type="evidence" value="ECO:0007669"/>
    <property type="project" value="UniProtKB-KW"/>
</dbReference>
<proteinExistence type="inferred from homology"/>
<comment type="caution">
    <text evidence="2">The sequence shown here is derived from an EMBL/GenBank/DDBJ whole genome shotgun (WGS) entry which is preliminary data.</text>
</comment>
<protein>
    <submittedName>
        <fullName evidence="2">2'-5' RNA ligase</fullName>
    </submittedName>
</protein>
<keyword evidence="1" id="KW-0378">Hydrolase</keyword>
<dbReference type="Gene3D" id="3.90.1140.10">
    <property type="entry name" value="Cyclic phosphodiesterase"/>
    <property type="match status" value="1"/>
</dbReference>